<dbReference type="Gene3D" id="2.80.10.50">
    <property type="match status" value="1"/>
</dbReference>
<dbReference type="InterPro" id="IPR013320">
    <property type="entry name" value="ConA-like_dom_sf"/>
</dbReference>
<dbReference type="GO" id="GO:0005975">
    <property type="term" value="P:carbohydrate metabolic process"/>
    <property type="evidence" value="ECO:0007669"/>
    <property type="project" value="InterPro"/>
</dbReference>
<comment type="similarity">
    <text evidence="1">Belongs to the glycosyl hydrolase 16 family.</text>
</comment>
<dbReference type="Pfam" id="PF00722">
    <property type="entry name" value="Glyco_hydro_16"/>
    <property type="match status" value="1"/>
</dbReference>
<dbReference type="InterPro" id="IPR050546">
    <property type="entry name" value="Glycosyl_Hydrlase_16"/>
</dbReference>
<dbReference type="EC" id="3.2.1.83" evidence="5"/>
<proteinExistence type="evidence at transcript level"/>
<dbReference type="NCBIfam" id="TIGR04183">
    <property type="entry name" value="Por_Secre_tail"/>
    <property type="match status" value="1"/>
</dbReference>
<gene>
    <name evidence="5" type="primary">cgkW</name>
</gene>
<dbReference type="PROSITE" id="PS51762">
    <property type="entry name" value="GH16_2"/>
    <property type="match status" value="1"/>
</dbReference>
<keyword evidence="5" id="KW-0378">Hydrolase</keyword>
<protein>
    <submittedName>
        <fullName evidence="5">Kappa-carrageenase</fullName>
        <ecNumber evidence="5">3.2.1.83</ecNumber>
    </submittedName>
</protein>
<dbReference type="GO" id="GO:0033918">
    <property type="term" value="F:kappa-carrageenase activity"/>
    <property type="evidence" value="ECO:0007669"/>
    <property type="project" value="UniProtKB-EC"/>
</dbReference>
<dbReference type="SMR" id="A0A223FUT7"/>
<evidence type="ECO:0000259" key="4">
    <source>
        <dbReference type="PROSITE" id="PS51762"/>
    </source>
</evidence>
<organism evidence="5">
    <name type="scientific">Wenyingzhuangia aestuarii</name>
    <dbReference type="NCBI Taxonomy" id="1647582"/>
    <lineage>
        <taxon>Bacteria</taxon>
        <taxon>Pseudomonadati</taxon>
        <taxon>Bacteroidota</taxon>
        <taxon>Flavobacteriia</taxon>
        <taxon>Flavobacteriales</taxon>
        <taxon>Flavobacteriaceae</taxon>
        <taxon>Wenyingzhuangia</taxon>
    </lineage>
</organism>
<dbReference type="SUPFAM" id="SSF49899">
    <property type="entry name" value="Concanavalin A-like lectins/glucanases"/>
    <property type="match status" value="1"/>
</dbReference>
<dbReference type="InterPro" id="IPR026444">
    <property type="entry name" value="Secre_tail"/>
</dbReference>
<dbReference type="CDD" id="cd00257">
    <property type="entry name" value="beta-trefoil_FSCN-like"/>
    <property type="match status" value="1"/>
</dbReference>
<dbReference type="PANTHER" id="PTHR10963:SF55">
    <property type="entry name" value="GLYCOSIDE HYDROLASE FAMILY 16 PROTEIN"/>
    <property type="match status" value="1"/>
</dbReference>
<evidence type="ECO:0000256" key="1">
    <source>
        <dbReference type="ARBA" id="ARBA00006865"/>
    </source>
</evidence>
<feature type="region of interest" description="Disordered" evidence="3">
    <location>
        <begin position="235"/>
        <end position="255"/>
    </location>
</feature>
<name>A0A223FUT7_WENAE</name>
<dbReference type="InterPro" id="IPR000757">
    <property type="entry name" value="Beta-glucanase-like"/>
</dbReference>
<dbReference type="EMBL" id="MF289779">
    <property type="protein sequence ID" value="AST13124.1"/>
    <property type="molecule type" value="mRNA"/>
</dbReference>
<dbReference type="Gene3D" id="2.60.120.200">
    <property type="match status" value="1"/>
</dbReference>
<dbReference type="SUPFAM" id="SSF50405">
    <property type="entry name" value="Actin-crosslinking proteins"/>
    <property type="match status" value="1"/>
</dbReference>
<dbReference type="PANTHER" id="PTHR10963">
    <property type="entry name" value="GLYCOSYL HYDROLASE-RELATED"/>
    <property type="match status" value="1"/>
</dbReference>
<feature type="region of interest" description="Disordered" evidence="3">
    <location>
        <begin position="347"/>
        <end position="370"/>
    </location>
</feature>
<accession>A0A223FUT7</accession>
<evidence type="ECO:0000313" key="5">
    <source>
        <dbReference type="EMBL" id="AST13124.1"/>
    </source>
</evidence>
<dbReference type="InterPro" id="IPR008999">
    <property type="entry name" value="Actin-crosslinking"/>
</dbReference>
<sequence length="582" mass="65207">MKKTITAIIVTGMFVNGFSQTSQNLRPLNAKPGENWTIKWNRSDDFNQSRPNNAVDYGKWQRNPGQVQTWTWDNDNNAKEVNGVLNLTARFDDAGADRNIFQNCGGATNDLFYTSAMLKSYSKGVYGYYEAKIKGANLFPGVAPAFWMYSDIDDSLTQEGAIRYSEVDVVEMTQRGNRVSGNEMIMDHNLHAIVTTRNKVTSNGYTFQLDTNGNKIPLTNNEITTNKGRRWFRPGNPEVSHDQENVTGQASDPNRFDPRAAFHTYGCRIDQNWITWYVDNREIGRKANTKWHRPMNVALSLGIRAPYTTFCNNAFALPTRQFALNNQNKFPQTMQVDYIRVWELDGNNTNNNPPTEPIDPPSNNNLPSSGSTINLKASNNNKFITVVSNNSNTLKTTANSGTGNNQKFTITNTSDGFVSLKSSANNKFVTATSITNSPLRVGASKAFNRQKFRIETSNGKIVLKAKINNKYIVANNNVLEANGNNKNAALKFDITNFSSTANLIKKEETLEISNLKNNVLVKLENTNSIKNISLFTLLGSLIYHNSTSENNFNLHKNQFQKGIYVLEISSNTGIKTQKIIID</sequence>
<dbReference type="AlphaFoldDB" id="A0A223FUT7"/>
<keyword evidence="2" id="KW-0732">Signal</keyword>
<evidence type="ECO:0000256" key="3">
    <source>
        <dbReference type="SAM" id="MobiDB-lite"/>
    </source>
</evidence>
<feature type="domain" description="GH16" evidence="4">
    <location>
        <begin position="21"/>
        <end position="347"/>
    </location>
</feature>
<reference evidence="5" key="1">
    <citation type="submission" date="2017-06" db="EMBL/GenBank/DDBJ databases">
        <title>Cloning, expression and characterization of a kappa-carrageenase from marine bacteria Wenyingzhuangia sp. OF219.</title>
        <authorList>
            <person name="Shen J."/>
            <person name="Chang Y."/>
            <person name="Chen F."/>
            <person name="Dong S."/>
        </authorList>
    </citation>
    <scope>NUCLEOTIDE SEQUENCE</scope>
    <source>
        <strain evidence="5">OF219</strain>
    </source>
</reference>
<evidence type="ECO:0000256" key="2">
    <source>
        <dbReference type="ARBA" id="ARBA00022729"/>
    </source>
</evidence>
<keyword evidence="5" id="KW-0326">Glycosidase</keyword>